<evidence type="ECO:0000256" key="8">
    <source>
        <dbReference type="SAM" id="MobiDB-lite"/>
    </source>
</evidence>
<dbReference type="EMBL" id="HBNS01001137">
    <property type="protein sequence ID" value="CAE4579619.1"/>
    <property type="molecule type" value="Transcribed_RNA"/>
</dbReference>
<evidence type="ECO:0000256" key="5">
    <source>
        <dbReference type="ARBA" id="ARBA00023049"/>
    </source>
</evidence>
<evidence type="ECO:0000256" key="1">
    <source>
        <dbReference type="ARBA" id="ARBA00009915"/>
    </source>
</evidence>
<dbReference type="AlphaFoldDB" id="A0A7S4QDQ8"/>
<evidence type="ECO:0000256" key="4">
    <source>
        <dbReference type="ARBA" id="ARBA00022801"/>
    </source>
</evidence>
<accession>A0A7S4QDQ8</accession>
<dbReference type="GO" id="GO:0033615">
    <property type="term" value="P:mitochondrial proton-transporting ATP synthase complex assembly"/>
    <property type="evidence" value="ECO:0007669"/>
    <property type="project" value="TreeGrafter"/>
</dbReference>
<keyword evidence="2 6" id="KW-0645">Protease</keyword>
<evidence type="ECO:0000256" key="6">
    <source>
        <dbReference type="RuleBase" id="RU364057"/>
    </source>
</evidence>
<dbReference type="GO" id="GO:0046872">
    <property type="term" value="F:metal ion binding"/>
    <property type="evidence" value="ECO:0007669"/>
    <property type="project" value="UniProtKB-KW"/>
</dbReference>
<keyword evidence="3 6" id="KW-0479">Metal-binding</keyword>
<dbReference type="Pfam" id="PF09768">
    <property type="entry name" value="Peptidase_M76"/>
    <property type="match status" value="1"/>
</dbReference>
<feature type="coiled-coil region" evidence="7">
    <location>
        <begin position="106"/>
        <end position="140"/>
    </location>
</feature>
<evidence type="ECO:0000256" key="2">
    <source>
        <dbReference type="ARBA" id="ARBA00022670"/>
    </source>
</evidence>
<dbReference type="PANTHER" id="PTHR21711">
    <property type="entry name" value="MITOCHONDRIAL INNER MEMBRANE PROTEASE"/>
    <property type="match status" value="1"/>
</dbReference>
<keyword evidence="5 6" id="KW-0482">Metalloprotease</keyword>
<evidence type="ECO:0000313" key="9">
    <source>
        <dbReference type="EMBL" id="CAE4579619.1"/>
    </source>
</evidence>
<feature type="region of interest" description="Disordered" evidence="8">
    <location>
        <begin position="1"/>
        <end position="23"/>
    </location>
</feature>
<evidence type="ECO:0000256" key="7">
    <source>
        <dbReference type="SAM" id="Coils"/>
    </source>
</evidence>
<evidence type="ECO:0000256" key="3">
    <source>
        <dbReference type="ARBA" id="ARBA00022723"/>
    </source>
</evidence>
<dbReference type="InterPro" id="IPR019165">
    <property type="entry name" value="Peptidase_M76_ATP23"/>
</dbReference>
<reference evidence="9" key="1">
    <citation type="submission" date="2021-01" db="EMBL/GenBank/DDBJ databases">
        <authorList>
            <person name="Corre E."/>
            <person name="Pelletier E."/>
            <person name="Niang G."/>
            <person name="Scheremetjew M."/>
            <person name="Finn R."/>
            <person name="Kale V."/>
            <person name="Holt S."/>
            <person name="Cochrane G."/>
            <person name="Meng A."/>
            <person name="Brown T."/>
            <person name="Cohen L."/>
        </authorList>
    </citation>
    <scope>NUCLEOTIDE SEQUENCE</scope>
    <source>
        <strain evidence="9">GSO104</strain>
    </source>
</reference>
<organism evidence="9">
    <name type="scientific">Ditylum brightwellii</name>
    <dbReference type="NCBI Taxonomy" id="49249"/>
    <lineage>
        <taxon>Eukaryota</taxon>
        <taxon>Sar</taxon>
        <taxon>Stramenopiles</taxon>
        <taxon>Ochrophyta</taxon>
        <taxon>Bacillariophyta</taxon>
        <taxon>Mediophyceae</taxon>
        <taxon>Lithodesmiophycidae</taxon>
        <taxon>Lithodesmiales</taxon>
        <taxon>Lithodesmiaceae</taxon>
        <taxon>Ditylum</taxon>
    </lineage>
</organism>
<dbReference type="EC" id="3.4.24.-" evidence="6"/>
<comment type="similarity">
    <text evidence="1 6">Belongs to the peptidase M76 family.</text>
</comment>
<dbReference type="GO" id="GO:0034982">
    <property type="term" value="P:mitochondrial protein processing"/>
    <property type="evidence" value="ECO:0007669"/>
    <property type="project" value="TreeGrafter"/>
</dbReference>
<dbReference type="GO" id="GO:0005739">
    <property type="term" value="C:mitochondrion"/>
    <property type="evidence" value="ECO:0007669"/>
    <property type="project" value="GOC"/>
</dbReference>
<dbReference type="GO" id="GO:0004222">
    <property type="term" value="F:metalloendopeptidase activity"/>
    <property type="evidence" value="ECO:0007669"/>
    <property type="project" value="InterPro"/>
</dbReference>
<keyword evidence="7" id="KW-0175">Coiled coil</keyword>
<keyword evidence="4 6" id="KW-0378">Hydrolase</keyword>
<dbReference type="PANTHER" id="PTHR21711:SF0">
    <property type="entry name" value="MITOCHONDRIAL INNER MEMBRANE PROTEASE ATP23 HOMOLOG"/>
    <property type="match status" value="1"/>
</dbReference>
<protein>
    <recommendedName>
        <fullName evidence="6">Mitochondrial inner membrane protease ATP23</fullName>
        <ecNumber evidence="6">3.4.24.-</ecNumber>
    </recommendedName>
</protein>
<sequence length="263" mass="29363">MGADNDDMKKAEVSAAARREKEQSKYRETCDGYIKSGLTGNVTVQFLINRLVSMGCEPPKGFISCMDCGAAKAGGGFGVVEEMVLPPSSPNKGYNPNETGGAYAEQAKIRAEKRQCDRTLEDLQAQIDAQKEGKARLRLLPEIFLCQQHLRNETHAHQSMVHELIHAVDHCRTKMDPLNNCIHMACTEIRAENLSGECDWVRELGSGRMKEFAGHGAKCVKRRAVLSLKANPNCKDKAEDYVDAAFERCFKDTYPFDRHPNLR</sequence>
<proteinExistence type="inferred from homology"/>
<name>A0A7S4QDQ8_9STRA</name>
<gene>
    <name evidence="9" type="ORF">DBRI00130_LOCUS905</name>
</gene>